<feature type="compositionally biased region" description="Acidic residues" evidence="3">
    <location>
        <begin position="314"/>
        <end position="330"/>
    </location>
</feature>
<accession>A0A1Y1V1V3</accession>
<evidence type="ECO:0000313" key="7">
    <source>
        <dbReference type="Proteomes" id="UP000193719"/>
    </source>
</evidence>
<dbReference type="Proteomes" id="UP000193719">
    <property type="component" value="Unassembled WGS sequence"/>
</dbReference>
<dbReference type="AlphaFoldDB" id="A0A1Y1V1V3"/>
<evidence type="ECO:0000256" key="4">
    <source>
        <dbReference type="SAM" id="Phobius"/>
    </source>
</evidence>
<feature type="transmembrane region" description="Helical" evidence="4">
    <location>
        <begin position="186"/>
        <end position="204"/>
    </location>
</feature>
<organism evidence="6 7">
    <name type="scientific">Piromyces finnis</name>
    <dbReference type="NCBI Taxonomy" id="1754191"/>
    <lineage>
        <taxon>Eukaryota</taxon>
        <taxon>Fungi</taxon>
        <taxon>Fungi incertae sedis</taxon>
        <taxon>Chytridiomycota</taxon>
        <taxon>Chytridiomycota incertae sedis</taxon>
        <taxon>Neocallimastigomycetes</taxon>
        <taxon>Neocallimastigales</taxon>
        <taxon>Neocallimastigaceae</taxon>
        <taxon>Piromyces</taxon>
    </lineage>
</organism>
<dbReference type="SUPFAM" id="SSF50044">
    <property type="entry name" value="SH3-domain"/>
    <property type="match status" value="1"/>
</dbReference>
<feature type="compositionally biased region" description="Polar residues" evidence="3">
    <location>
        <begin position="454"/>
        <end position="465"/>
    </location>
</feature>
<keyword evidence="4" id="KW-0812">Transmembrane</keyword>
<keyword evidence="4" id="KW-0472">Membrane</keyword>
<dbReference type="Gene3D" id="2.30.30.40">
    <property type="entry name" value="SH3 Domains"/>
    <property type="match status" value="1"/>
</dbReference>
<feature type="compositionally biased region" description="Basic and acidic residues" evidence="3">
    <location>
        <begin position="359"/>
        <end position="374"/>
    </location>
</feature>
<gene>
    <name evidence="6" type="ORF">BCR36DRAFT_358622</name>
</gene>
<dbReference type="PROSITE" id="PS50002">
    <property type="entry name" value="SH3"/>
    <property type="match status" value="1"/>
</dbReference>
<dbReference type="EMBL" id="MCFH01000041">
    <property type="protein sequence ID" value="ORX45184.1"/>
    <property type="molecule type" value="Genomic_DNA"/>
</dbReference>
<proteinExistence type="predicted"/>
<feature type="transmembrane region" description="Helical" evidence="4">
    <location>
        <begin position="7"/>
        <end position="27"/>
    </location>
</feature>
<reference evidence="6 7" key="2">
    <citation type="submission" date="2016-08" db="EMBL/GenBank/DDBJ databases">
        <title>Pervasive Adenine N6-methylation of Active Genes in Fungi.</title>
        <authorList>
            <consortium name="DOE Joint Genome Institute"/>
            <person name="Mondo S.J."/>
            <person name="Dannebaum R.O."/>
            <person name="Kuo R.C."/>
            <person name="Labutti K."/>
            <person name="Haridas S."/>
            <person name="Kuo A."/>
            <person name="Salamov A."/>
            <person name="Ahrendt S.R."/>
            <person name="Lipzen A."/>
            <person name="Sullivan W."/>
            <person name="Andreopoulos W.B."/>
            <person name="Clum A."/>
            <person name="Lindquist E."/>
            <person name="Daum C."/>
            <person name="Ramamoorthy G.K."/>
            <person name="Gryganskyi A."/>
            <person name="Culley D."/>
            <person name="Magnuson J.K."/>
            <person name="James T.Y."/>
            <person name="O'Malley M.A."/>
            <person name="Stajich J.E."/>
            <person name="Spatafora J.W."/>
            <person name="Visel A."/>
            <person name="Grigoriev I.V."/>
        </authorList>
    </citation>
    <scope>NUCLEOTIDE SEQUENCE [LARGE SCALE GENOMIC DNA]</scope>
    <source>
        <strain evidence="7">finn</strain>
    </source>
</reference>
<evidence type="ECO:0000256" key="2">
    <source>
        <dbReference type="PROSITE-ProRule" id="PRU00192"/>
    </source>
</evidence>
<dbReference type="SMART" id="SM00326">
    <property type="entry name" value="SH3"/>
    <property type="match status" value="1"/>
</dbReference>
<keyword evidence="1 2" id="KW-0728">SH3 domain</keyword>
<evidence type="ECO:0000259" key="5">
    <source>
        <dbReference type="PROSITE" id="PS50002"/>
    </source>
</evidence>
<comment type="caution">
    <text evidence="6">The sequence shown here is derived from an EMBL/GenBank/DDBJ whole genome shotgun (WGS) entry which is preliminary data.</text>
</comment>
<dbReference type="InterPro" id="IPR036028">
    <property type="entry name" value="SH3-like_dom_sf"/>
</dbReference>
<protein>
    <recommendedName>
        <fullName evidence="5">SH3 domain-containing protein</fullName>
    </recommendedName>
</protein>
<keyword evidence="4" id="KW-1133">Transmembrane helix</keyword>
<feature type="region of interest" description="Disordered" evidence="3">
    <location>
        <begin position="311"/>
        <end position="476"/>
    </location>
</feature>
<feature type="domain" description="SH3" evidence="5">
    <location>
        <begin position="590"/>
        <end position="662"/>
    </location>
</feature>
<evidence type="ECO:0000256" key="1">
    <source>
        <dbReference type="ARBA" id="ARBA00022443"/>
    </source>
</evidence>
<feature type="compositionally biased region" description="Pro residues" evidence="3">
    <location>
        <begin position="427"/>
        <end position="437"/>
    </location>
</feature>
<evidence type="ECO:0000256" key="3">
    <source>
        <dbReference type="SAM" id="MobiDB-lite"/>
    </source>
</evidence>
<sequence>MKIKLQYLYLAILSLIIKCCIAAGIGIKINDESGFETENRDKILPGGQPITISYKCQTNENDVVGELNVLMYCDGCNHPNIDPTTKTAKIDHTFPINCNNPSPITIEETLSIQENAESGALIYLSYYISFGELGQATESGDSYYYQVKGDKKLSLNKKGSITTQFSKGFESLTKKKEPWITKIKNYFIFAVPVVVLLALLFIIYQKSFKPKQRLNAKKSVCKYNFEKNPNTLKSLDSQGIRITEQNRGQNLQKRNSLTNLKTLQSKLKSPIPESAVYESSKPISSRRSSISSSCSSDLSFRLDASYLDIKMKDDDSDNEENNNIESDDEEKLVNNENTVSVAIDDNKDNRERGKHRNNERKEKSSRSRGNDRLSPHSQRRSHSKESRNSRKNSTPMNSPPMNSPRKNSTPMNSPPMNSPRKSSTPMNSPPMNSPPLSSPKNNSSQMNSPVVPMRNTSNSPMMTSPNLQNAQPNNWNNMNMNMNMNNQYGNGMNQLNIINQMQNANNQVSIDIHSPRSPSTQNNAVLSSNLQDTIPIDKNAVIHNASKAYVTANAMPQVGNAQMAHVQYLPNAPQTNTNLKTDTAASDSEDDTAEVVPNHPFTNKVFSVAFANIPENDDELELAIGDPIKFIEVYDDDWALALRIGDNEEGMVPLTCVKEYFTVLHNN</sequence>
<dbReference type="InterPro" id="IPR001452">
    <property type="entry name" value="SH3_domain"/>
</dbReference>
<dbReference type="OrthoDB" id="5340910at2759"/>
<dbReference type="Pfam" id="PF00018">
    <property type="entry name" value="SH3_1"/>
    <property type="match status" value="1"/>
</dbReference>
<reference evidence="6 7" key="1">
    <citation type="submission" date="2016-08" db="EMBL/GenBank/DDBJ databases">
        <title>Genomes of anaerobic fungi encode conserved fungal cellulosomes for biomass hydrolysis.</title>
        <authorList>
            <consortium name="DOE Joint Genome Institute"/>
            <person name="Haitjema C.H."/>
            <person name="Gilmore S.P."/>
            <person name="Henske J.K."/>
            <person name="Solomon K.V."/>
            <person name="De Groot R."/>
            <person name="Kuo A."/>
            <person name="Mondo S.J."/>
            <person name="Salamov A.A."/>
            <person name="Labutti K."/>
            <person name="Zhao Z."/>
            <person name="Chiniquy J."/>
            <person name="Barry K."/>
            <person name="Brewer H.M."/>
            <person name="Purvine S.O."/>
            <person name="Wright A.T."/>
            <person name="Boxma B."/>
            <person name="Van Alen T."/>
            <person name="Hackstein J.H."/>
            <person name="Baker S.E."/>
            <person name="Grigoriev I.V."/>
            <person name="O'Malley M.A."/>
        </authorList>
    </citation>
    <scope>NUCLEOTIDE SEQUENCE [LARGE SCALE GENOMIC DNA]</scope>
    <source>
        <strain evidence="7">finn</strain>
    </source>
</reference>
<feature type="compositionally biased region" description="Low complexity" evidence="3">
    <location>
        <begin position="466"/>
        <end position="476"/>
    </location>
</feature>
<evidence type="ECO:0000313" key="6">
    <source>
        <dbReference type="EMBL" id="ORX45184.1"/>
    </source>
</evidence>
<dbReference type="STRING" id="1754191.A0A1Y1V1V3"/>
<name>A0A1Y1V1V3_9FUNG</name>
<keyword evidence="7" id="KW-1185">Reference proteome</keyword>